<keyword evidence="3" id="KW-1185">Reference proteome</keyword>
<evidence type="ECO:0000256" key="1">
    <source>
        <dbReference type="PROSITE-ProRule" id="PRU00221"/>
    </source>
</evidence>
<feature type="repeat" description="WD" evidence="1">
    <location>
        <begin position="279"/>
        <end position="311"/>
    </location>
</feature>
<dbReference type="InterPro" id="IPR001680">
    <property type="entry name" value="WD40_rpt"/>
</dbReference>
<comment type="caution">
    <text evidence="2">The sequence shown here is derived from an EMBL/GenBank/DDBJ whole genome shotgun (WGS) entry which is preliminary data.</text>
</comment>
<reference evidence="2" key="1">
    <citation type="submission" date="2021-01" db="EMBL/GenBank/DDBJ databases">
        <authorList>
            <consortium name="Genoscope - CEA"/>
            <person name="William W."/>
        </authorList>
    </citation>
    <scope>NUCLEOTIDE SEQUENCE</scope>
</reference>
<dbReference type="Proteomes" id="UP000688137">
    <property type="component" value="Unassembled WGS sequence"/>
</dbReference>
<dbReference type="Pfam" id="PF00400">
    <property type="entry name" value="WD40"/>
    <property type="match status" value="4"/>
</dbReference>
<dbReference type="EMBL" id="CAJJDM010000049">
    <property type="protein sequence ID" value="CAD8072199.1"/>
    <property type="molecule type" value="Genomic_DNA"/>
</dbReference>
<dbReference type="PROSITE" id="PS50082">
    <property type="entry name" value="WD_REPEATS_2"/>
    <property type="match status" value="2"/>
</dbReference>
<dbReference type="GO" id="GO:0016226">
    <property type="term" value="P:iron-sulfur cluster assembly"/>
    <property type="evidence" value="ECO:0007669"/>
    <property type="project" value="TreeGrafter"/>
</dbReference>
<dbReference type="PANTHER" id="PTHR19920">
    <property type="entry name" value="WD40 PROTEIN CIAO1"/>
    <property type="match status" value="1"/>
</dbReference>
<dbReference type="GO" id="GO:0097361">
    <property type="term" value="C:cytosolic [4Fe-4S] assembly targeting complex"/>
    <property type="evidence" value="ECO:0007669"/>
    <property type="project" value="TreeGrafter"/>
</dbReference>
<sequence length="498" mass="58457">MLMRCTQADHQNQQIIGVCIDNKCQQQRPYCNFCLASHAQHLNKLISVELLDDWVFKRVLIIKNVEEKAQECKLALDSLLNKFINLYNINLVQLPKLELSQIDNIIKCLSLIEQWEKTIFNQFEQSIEQIKQIVEEILENQKIQTSFSQTDNIQILKPLEIKQQVFEQQINLNFIKSNLKPFTFELINQNSIKQQEQCYAIAINKDNSIVIAGCDKQIKVFDLKQGILNQSQLLSDHQDFVLTLNFMKKSNHFVSGSRDKSIIIWQMNQNNQWTCQHKLDGHSDAIDSLLLNNNENLIISGSYDSSIKFWNKQNGWLCQQTIKDHTEYVFQLSLNEKQDKLISCSADKQILVIEYSQMHQIWNVIQKIQLEQFGFRLSFLNDNQFTFQPQGQEQMDVYEINSNNQQFVKIKQITVKSDSNSCGSLFPQQYLKCKCLLVNKNGYHINFIRKKENGDFVTEQTIQFDHYYIFGQLSDDGEYLITWDQKSKEIQTRKCKEL</sequence>
<dbReference type="AlphaFoldDB" id="A0A8S1LYB5"/>
<accession>A0A8S1LYB5</accession>
<evidence type="ECO:0000313" key="3">
    <source>
        <dbReference type="Proteomes" id="UP000688137"/>
    </source>
</evidence>
<dbReference type="PROSITE" id="PS50294">
    <property type="entry name" value="WD_REPEATS_REGION"/>
    <property type="match status" value="2"/>
</dbReference>
<dbReference type="PANTHER" id="PTHR19920:SF0">
    <property type="entry name" value="CYTOSOLIC IRON-SULFUR PROTEIN ASSEMBLY PROTEIN CIAO1-RELATED"/>
    <property type="match status" value="1"/>
</dbReference>
<proteinExistence type="predicted"/>
<keyword evidence="1" id="KW-0853">WD repeat</keyword>
<evidence type="ECO:0000313" key="2">
    <source>
        <dbReference type="EMBL" id="CAD8072199.1"/>
    </source>
</evidence>
<organism evidence="2 3">
    <name type="scientific">Paramecium primaurelia</name>
    <dbReference type="NCBI Taxonomy" id="5886"/>
    <lineage>
        <taxon>Eukaryota</taxon>
        <taxon>Sar</taxon>
        <taxon>Alveolata</taxon>
        <taxon>Ciliophora</taxon>
        <taxon>Intramacronucleata</taxon>
        <taxon>Oligohymenophorea</taxon>
        <taxon>Peniculida</taxon>
        <taxon>Parameciidae</taxon>
        <taxon>Paramecium</taxon>
    </lineage>
</organism>
<name>A0A8S1LYB5_PARPR</name>
<feature type="repeat" description="WD" evidence="1">
    <location>
        <begin position="234"/>
        <end position="268"/>
    </location>
</feature>
<dbReference type="FunFam" id="2.130.10.10:FF:001434">
    <property type="entry name" value="Uncharacterized protein"/>
    <property type="match status" value="1"/>
</dbReference>
<dbReference type="SMART" id="SM00320">
    <property type="entry name" value="WD40"/>
    <property type="match status" value="4"/>
</dbReference>
<protein>
    <submittedName>
        <fullName evidence="2">Uncharacterized protein</fullName>
    </submittedName>
</protein>
<gene>
    <name evidence="2" type="ORF">PPRIM_AZ9-3.1.T0490002</name>
</gene>